<dbReference type="Proteomes" id="UP001279734">
    <property type="component" value="Unassembled WGS sequence"/>
</dbReference>
<name>A0AAD3Y6D7_NEPGR</name>
<evidence type="ECO:0000313" key="2">
    <source>
        <dbReference type="Proteomes" id="UP001279734"/>
    </source>
</evidence>
<dbReference type="PANTHER" id="PTHR34121">
    <property type="entry name" value="MYOSIN-11"/>
    <property type="match status" value="1"/>
</dbReference>
<evidence type="ECO:0000313" key="1">
    <source>
        <dbReference type="EMBL" id="GMH30973.1"/>
    </source>
</evidence>
<keyword evidence="2" id="KW-1185">Reference proteome</keyword>
<reference evidence="1" key="1">
    <citation type="submission" date="2023-05" db="EMBL/GenBank/DDBJ databases">
        <title>Nepenthes gracilis genome sequencing.</title>
        <authorList>
            <person name="Fukushima K."/>
        </authorList>
    </citation>
    <scope>NUCLEOTIDE SEQUENCE</scope>
    <source>
        <strain evidence="1">SING2019-196</strain>
    </source>
</reference>
<sequence>MVLYHDLDHGGEPLNFHDVFLHSKALEAIILSMILEAPNEEDVALPTEIFGICLMEGKEVHSAIVSKIRDLAKMFSSYQDEILMKRGRVASICSNCNNWAENEC</sequence>
<gene>
    <name evidence="1" type="ORF">Nepgr_032816</name>
</gene>
<comment type="caution">
    <text evidence="1">The sequence shown here is derived from an EMBL/GenBank/DDBJ whole genome shotgun (WGS) entry which is preliminary data.</text>
</comment>
<accession>A0AAD3Y6D7</accession>
<dbReference type="EMBL" id="BSYO01000039">
    <property type="protein sequence ID" value="GMH30973.1"/>
    <property type="molecule type" value="Genomic_DNA"/>
</dbReference>
<organism evidence="1 2">
    <name type="scientific">Nepenthes gracilis</name>
    <name type="common">Slender pitcher plant</name>
    <dbReference type="NCBI Taxonomy" id="150966"/>
    <lineage>
        <taxon>Eukaryota</taxon>
        <taxon>Viridiplantae</taxon>
        <taxon>Streptophyta</taxon>
        <taxon>Embryophyta</taxon>
        <taxon>Tracheophyta</taxon>
        <taxon>Spermatophyta</taxon>
        <taxon>Magnoliopsida</taxon>
        <taxon>eudicotyledons</taxon>
        <taxon>Gunneridae</taxon>
        <taxon>Pentapetalae</taxon>
        <taxon>Caryophyllales</taxon>
        <taxon>Nepenthaceae</taxon>
        <taxon>Nepenthes</taxon>
    </lineage>
</organism>
<proteinExistence type="predicted"/>
<dbReference type="AlphaFoldDB" id="A0AAD3Y6D7"/>
<dbReference type="PANTHER" id="PTHR34121:SF1">
    <property type="entry name" value="FILAMIN-A-INTERACTING PROTEIN 1"/>
    <property type="match status" value="1"/>
</dbReference>
<protein>
    <submittedName>
        <fullName evidence="1">Uncharacterized protein</fullName>
    </submittedName>
</protein>